<dbReference type="InterPro" id="IPR011009">
    <property type="entry name" value="Kinase-like_dom_sf"/>
</dbReference>
<comment type="caution">
    <text evidence="2">The sequence shown here is derived from an EMBL/GenBank/DDBJ whole genome shotgun (WGS) entry which is preliminary data.</text>
</comment>
<evidence type="ECO:0008006" key="4">
    <source>
        <dbReference type="Google" id="ProtNLM"/>
    </source>
</evidence>
<dbReference type="OrthoDB" id="4687632at2759"/>
<evidence type="ECO:0000313" key="3">
    <source>
        <dbReference type="Proteomes" id="UP000756346"/>
    </source>
</evidence>
<dbReference type="RefSeq" id="XP_046008691.1">
    <property type="nucleotide sequence ID" value="XM_046157194.1"/>
</dbReference>
<evidence type="ECO:0000313" key="2">
    <source>
        <dbReference type="EMBL" id="KAH7025143.1"/>
    </source>
</evidence>
<protein>
    <recommendedName>
        <fullName evidence="4">Protein kinase domain-containing protein</fullName>
    </recommendedName>
</protein>
<reference evidence="2" key="1">
    <citation type="journal article" date="2021" name="Nat. Commun.">
        <title>Genetic determinants of endophytism in the Arabidopsis root mycobiome.</title>
        <authorList>
            <person name="Mesny F."/>
            <person name="Miyauchi S."/>
            <person name="Thiergart T."/>
            <person name="Pickel B."/>
            <person name="Atanasova L."/>
            <person name="Karlsson M."/>
            <person name="Huettel B."/>
            <person name="Barry K.W."/>
            <person name="Haridas S."/>
            <person name="Chen C."/>
            <person name="Bauer D."/>
            <person name="Andreopoulos W."/>
            <person name="Pangilinan J."/>
            <person name="LaButti K."/>
            <person name="Riley R."/>
            <person name="Lipzen A."/>
            <person name="Clum A."/>
            <person name="Drula E."/>
            <person name="Henrissat B."/>
            <person name="Kohler A."/>
            <person name="Grigoriev I.V."/>
            <person name="Martin F.M."/>
            <person name="Hacquard S."/>
        </authorList>
    </citation>
    <scope>NUCLEOTIDE SEQUENCE</scope>
    <source>
        <strain evidence="2">MPI-CAGE-CH-0230</strain>
    </source>
</reference>
<dbReference type="SUPFAM" id="SSF56112">
    <property type="entry name" value="Protein kinase-like (PK-like)"/>
    <property type="match status" value="1"/>
</dbReference>
<dbReference type="AlphaFoldDB" id="A0A9P8XYH4"/>
<keyword evidence="3" id="KW-1185">Reference proteome</keyword>
<feature type="region of interest" description="Disordered" evidence="1">
    <location>
        <begin position="1"/>
        <end position="42"/>
    </location>
</feature>
<accession>A0A9P8XYH4</accession>
<evidence type="ECO:0000256" key="1">
    <source>
        <dbReference type="SAM" id="MobiDB-lite"/>
    </source>
</evidence>
<name>A0A9P8XYH4_9PEZI</name>
<dbReference type="Proteomes" id="UP000756346">
    <property type="component" value="Unassembled WGS sequence"/>
</dbReference>
<sequence>MDKRDTIFPGSHQWTERFRPESVSPSTPKARLPELPNRANSQGGRLRRINLPVKSAASYGDRSVPVIEGSPWKHYRNAYGLELGGSVAVVCKTPATEKLFAIHSFSGPSREEKLYMLRQLKHQNLLSPEEIFSFEDSFYVISEYTAISLEGVILVRPDEVQLAAIVHQNLTHGSITCSSVLLTTEGVVKIGRSNPENCSATIPENRLADTKALGLVMSTLMGEDLEEGMATGGSTETTLRLKTPTDWSAEAIDFLTLTMTASASKLGEVRCYSFGDRGLS</sequence>
<dbReference type="GeneID" id="70186740"/>
<organism evidence="2 3">
    <name type="scientific">Microdochium trichocladiopsis</name>
    <dbReference type="NCBI Taxonomy" id="1682393"/>
    <lineage>
        <taxon>Eukaryota</taxon>
        <taxon>Fungi</taxon>
        <taxon>Dikarya</taxon>
        <taxon>Ascomycota</taxon>
        <taxon>Pezizomycotina</taxon>
        <taxon>Sordariomycetes</taxon>
        <taxon>Xylariomycetidae</taxon>
        <taxon>Xylariales</taxon>
        <taxon>Microdochiaceae</taxon>
        <taxon>Microdochium</taxon>
    </lineage>
</organism>
<proteinExistence type="predicted"/>
<gene>
    <name evidence="2" type="ORF">B0I36DRAFT_353298</name>
</gene>
<dbReference type="EMBL" id="JAGTJQ010000009">
    <property type="protein sequence ID" value="KAH7025143.1"/>
    <property type="molecule type" value="Genomic_DNA"/>
</dbReference>